<dbReference type="GO" id="GO:0016579">
    <property type="term" value="P:protein deubiquitination"/>
    <property type="evidence" value="ECO:0007669"/>
    <property type="project" value="InterPro"/>
</dbReference>
<dbReference type="GO" id="GO:0006508">
    <property type="term" value="P:proteolysis"/>
    <property type="evidence" value="ECO:0007669"/>
    <property type="project" value="UniProtKB-KW"/>
</dbReference>
<dbReference type="InterPro" id="IPR028889">
    <property type="entry name" value="USP"/>
</dbReference>
<feature type="compositionally biased region" description="Basic and acidic residues" evidence="7">
    <location>
        <begin position="846"/>
        <end position="857"/>
    </location>
</feature>
<dbReference type="SUPFAM" id="SSF54001">
    <property type="entry name" value="Cysteine proteinases"/>
    <property type="match status" value="1"/>
</dbReference>
<keyword evidence="4" id="KW-0833">Ubl conjugation pathway</keyword>
<dbReference type="AlphaFoldDB" id="A0A9P5JZQ7"/>
<evidence type="ECO:0000256" key="5">
    <source>
        <dbReference type="ARBA" id="ARBA00022801"/>
    </source>
</evidence>
<accession>A0A9P5JZQ7</accession>
<dbReference type="Proteomes" id="UP000759537">
    <property type="component" value="Unassembled WGS sequence"/>
</dbReference>
<evidence type="ECO:0000313" key="10">
    <source>
        <dbReference type="EMBL" id="KAF8471379.1"/>
    </source>
</evidence>
<dbReference type="GO" id="GO:0005634">
    <property type="term" value="C:nucleus"/>
    <property type="evidence" value="ECO:0007669"/>
    <property type="project" value="TreeGrafter"/>
</dbReference>
<keyword evidence="3" id="KW-0645">Protease</keyword>
<reference evidence="10" key="1">
    <citation type="submission" date="2019-10" db="EMBL/GenBank/DDBJ databases">
        <authorList>
            <consortium name="DOE Joint Genome Institute"/>
            <person name="Kuo A."/>
            <person name="Miyauchi S."/>
            <person name="Kiss E."/>
            <person name="Drula E."/>
            <person name="Kohler A."/>
            <person name="Sanchez-Garcia M."/>
            <person name="Andreopoulos B."/>
            <person name="Barry K.W."/>
            <person name="Bonito G."/>
            <person name="Buee M."/>
            <person name="Carver A."/>
            <person name="Chen C."/>
            <person name="Cichocki N."/>
            <person name="Clum A."/>
            <person name="Culley D."/>
            <person name="Crous P.W."/>
            <person name="Fauchery L."/>
            <person name="Girlanda M."/>
            <person name="Hayes R."/>
            <person name="Keri Z."/>
            <person name="LaButti K."/>
            <person name="Lipzen A."/>
            <person name="Lombard V."/>
            <person name="Magnuson J."/>
            <person name="Maillard F."/>
            <person name="Morin E."/>
            <person name="Murat C."/>
            <person name="Nolan M."/>
            <person name="Ohm R."/>
            <person name="Pangilinan J."/>
            <person name="Pereira M."/>
            <person name="Perotto S."/>
            <person name="Peter M."/>
            <person name="Riley R."/>
            <person name="Sitrit Y."/>
            <person name="Stielow B."/>
            <person name="Szollosi G."/>
            <person name="Zifcakova L."/>
            <person name="Stursova M."/>
            <person name="Spatafora J.W."/>
            <person name="Tedersoo L."/>
            <person name="Vaario L.-M."/>
            <person name="Yamada A."/>
            <person name="Yan M."/>
            <person name="Wang P."/>
            <person name="Xu J."/>
            <person name="Bruns T."/>
            <person name="Baldrian P."/>
            <person name="Vilgalys R."/>
            <person name="Henrissat B."/>
            <person name="Grigoriev I.V."/>
            <person name="Hibbett D."/>
            <person name="Nagy L.G."/>
            <person name="Martin F.M."/>
        </authorList>
    </citation>
    <scope>NUCLEOTIDE SEQUENCE</scope>
    <source>
        <strain evidence="10">Prilba</strain>
    </source>
</reference>
<keyword evidence="8" id="KW-1133">Transmembrane helix</keyword>
<dbReference type="InterPro" id="IPR038765">
    <property type="entry name" value="Papain-like_cys_pep_sf"/>
</dbReference>
<feature type="transmembrane region" description="Helical" evidence="8">
    <location>
        <begin position="200"/>
        <end position="221"/>
    </location>
</feature>
<name>A0A9P5JZQ7_9AGAM</name>
<evidence type="ECO:0000313" key="11">
    <source>
        <dbReference type="Proteomes" id="UP000759537"/>
    </source>
</evidence>
<dbReference type="CDD" id="cd02257">
    <property type="entry name" value="Peptidase_C19"/>
    <property type="match status" value="1"/>
</dbReference>
<comment type="caution">
    <text evidence="10">The sequence shown here is derived from an EMBL/GenBank/DDBJ whole genome shotgun (WGS) entry which is preliminary data.</text>
</comment>
<keyword evidence="6" id="KW-0788">Thiol protease</keyword>
<reference evidence="10" key="2">
    <citation type="journal article" date="2020" name="Nat. Commun.">
        <title>Large-scale genome sequencing of mycorrhizal fungi provides insights into the early evolution of symbiotic traits.</title>
        <authorList>
            <person name="Miyauchi S."/>
            <person name="Kiss E."/>
            <person name="Kuo A."/>
            <person name="Drula E."/>
            <person name="Kohler A."/>
            <person name="Sanchez-Garcia M."/>
            <person name="Morin E."/>
            <person name="Andreopoulos B."/>
            <person name="Barry K.W."/>
            <person name="Bonito G."/>
            <person name="Buee M."/>
            <person name="Carver A."/>
            <person name="Chen C."/>
            <person name="Cichocki N."/>
            <person name="Clum A."/>
            <person name="Culley D."/>
            <person name="Crous P.W."/>
            <person name="Fauchery L."/>
            <person name="Girlanda M."/>
            <person name="Hayes R.D."/>
            <person name="Keri Z."/>
            <person name="LaButti K."/>
            <person name="Lipzen A."/>
            <person name="Lombard V."/>
            <person name="Magnuson J."/>
            <person name="Maillard F."/>
            <person name="Murat C."/>
            <person name="Nolan M."/>
            <person name="Ohm R.A."/>
            <person name="Pangilinan J."/>
            <person name="Pereira M.F."/>
            <person name="Perotto S."/>
            <person name="Peter M."/>
            <person name="Pfister S."/>
            <person name="Riley R."/>
            <person name="Sitrit Y."/>
            <person name="Stielow J.B."/>
            <person name="Szollosi G."/>
            <person name="Zifcakova L."/>
            <person name="Stursova M."/>
            <person name="Spatafora J.W."/>
            <person name="Tedersoo L."/>
            <person name="Vaario L.M."/>
            <person name="Yamada A."/>
            <person name="Yan M."/>
            <person name="Wang P."/>
            <person name="Xu J."/>
            <person name="Bruns T."/>
            <person name="Baldrian P."/>
            <person name="Vilgalys R."/>
            <person name="Dunand C."/>
            <person name="Henrissat B."/>
            <person name="Grigoriev I.V."/>
            <person name="Hibbett D."/>
            <person name="Nagy L.G."/>
            <person name="Martin F.M."/>
        </authorList>
    </citation>
    <scope>NUCLEOTIDE SEQUENCE</scope>
    <source>
        <strain evidence="10">Prilba</strain>
    </source>
</reference>
<dbReference type="Gene3D" id="3.90.70.10">
    <property type="entry name" value="Cysteine proteinases"/>
    <property type="match status" value="1"/>
</dbReference>
<dbReference type="InterPro" id="IPR001394">
    <property type="entry name" value="Peptidase_C19_UCH"/>
</dbReference>
<feature type="domain" description="USP" evidence="9">
    <location>
        <begin position="762"/>
        <end position="1149"/>
    </location>
</feature>
<dbReference type="PROSITE" id="PS00973">
    <property type="entry name" value="USP_2"/>
    <property type="match status" value="1"/>
</dbReference>
<feature type="region of interest" description="Disordered" evidence="7">
    <location>
        <begin position="828"/>
        <end position="857"/>
    </location>
</feature>
<dbReference type="PROSITE" id="PS50235">
    <property type="entry name" value="USP_3"/>
    <property type="match status" value="1"/>
</dbReference>
<keyword evidence="11" id="KW-1185">Reference proteome</keyword>
<dbReference type="OrthoDB" id="429671at2759"/>
<evidence type="ECO:0000256" key="8">
    <source>
        <dbReference type="SAM" id="Phobius"/>
    </source>
</evidence>
<dbReference type="Pfam" id="PF20153">
    <property type="entry name" value="DUF6535"/>
    <property type="match status" value="1"/>
</dbReference>
<dbReference type="GO" id="GO:0005829">
    <property type="term" value="C:cytosol"/>
    <property type="evidence" value="ECO:0007669"/>
    <property type="project" value="TreeGrafter"/>
</dbReference>
<dbReference type="PANTHER" id="PTHR24006">
    <property type="entry name" value="UBIQUITIN CARBOXYL-TERMINAL HYDROLASE"/>
    <property type="match status" value="1"/>
</dbReference>
<dbReference type="PANTHER" id="PTHR24006:SF687">
    <property type="entry name" value="UBIQUITIN CARBOXYL-TERMINAL HYDROLASE 10"/>
    <property type="match status" value="1"/>
</dbReference>
<evidence type="ECO:0000256" key="4">
    <source>
        <dbReference type="ARBA" id="ARBA00022786"/>
    </source>
</evidence>
<feature type="region of interest" description="Disordered" evidence="7">
    <location>
        <begin position="596"/>
        <end position="681"/>
    </location>
</feature>
<evidence type="ECO:0000256" key="3">
    <source>
        <dbReference type="ARBA" id="ARBA00022670"/>
    </source>
</evidence>
<feature type="transmembrane region" description="Helical" evidence="8">
    <location>
        <begin position="263"/>
        <end position="283"/>
    </location>
</feature>
<dbReference type="Pfam" id="PF00443">
    <property type="entry name" value="UCH"/>
    <property type="match status" value="1"/>
</dbReference>
<keyword evidence="8" id="KW-0472">Membrane</keyword>
<comment type="catalytic activity">
    <reaction evidence="1">
        <text>Thiol-dependent hydrolysis of ester, thioester, amide, peptide and isopeptide bonds formed by the C-terminal Gly of ubiquitin (a 76-residue protein attached to proteins as an intracellular targeting signal).</text>
        <dbReference type="EC" id="3.4.19.12"/>
    </reaction>
</comment>
<evidence type="ECO:0000259" key="9">
    <source>
        <dbReference type="PROSITE" id="PS50235"/>
    </source>
</evidence>
<dbReference type="PROSITE" id="PS00972">
    <property type="entry name" value="USP_1"/>
    <property type="match status" value="1"/>
</dbReference>
<evidence type="ECO:0000256" key="7">
    <source>
        <dbReference type="SAM" id="MobiDB-lite"/>
    </source>
</evidence>
<dbReference type="EC" id="3.4.19.12" evidence="2"/>
<protein>
    <recommendedName>
        <fullName evidence="2">ubiquitinyl hydrolase 1</fullName>
        <ecNumber evidence="2">3.4.19.12</ecNumber>
    </recommendedName>
</protein>
<gene>
    <name evidence="10" type="ORF">DFH94DRAFT_200881</name>
</gene>
<dbReference type="GO" id="GO:0004843">
    <property type="term" value="F:cysteine-type deubiquitinase activity"/>
    <property type="evidence" value="ECO:0007669"/>
    <property type="project" value="UniProtKB-EC"/>
</dbReference>
<feature type="compositionally biased region" description="Polar residues" evidence="7">
    <location>
        <begin position="25"/>
        <end position="38"/>
    </location>
</feature>
<feature type="transmembrane region" description="Helical" evidence="8">
    <location>
        <begin position="134"/>
        <end position="157"/>
    </location>
</feature>
<evidence type="ECO:0000256" key="2">
    <source>
        <dbReference type="ARBA" id="ARBA00012759"/>
    </source>
</evidence>
<feature type="transmembrane region" description="Helical" evidence="8">
    <location>
        <begin position="227"/>
        <end position="251"/>
    </location>
</feature>
<dbReference type="InterPro" id="IPR050164">
    <property type="entry name" value="Peptidase_C19"/>
</dbReference>
<sequence length="1154" mass="126638">MSRPASQPVDLEWGVGDDRLDPHSMPNQPLQEESNFGDSSGPLFSIYSKAADDEDNKMVERWQKDADGILIFTGLFSAAVAALLSVTVPDLKPNSQDTSAYYLGNIYEVLADPRAVIPSPVAKPPPFSPPRYSVWVNSLWFLSLVISVSCALLATSLHQWARRYIRLTQPARCSPEKRARMRAFFANGVDNMHIPWAVEALPTLLHLSLFLFFGGLVIFLFNIDHAISISVTCWIGLFSIMYGLITLLPLIWQDSPYYASLSIPAWFLYATIPYVTFKFLAFVTSGSYGSTQTWERCGDLRDRYRGWMLGGVEKKAEETAEEQSSEIDVRIFGWTISALGDDDSLEKFFEAVPGWFNSKLVKNLERDFPETLLKTFWGTLDGFMGRTSSSNSVTEPVKSRRFTICRDIMSTIPYSNIYMHDNLCSHFDQAIVSIEKLQAMGRWLTHMSRSISDSARIGIAENLARMQECDDRWVALAVRTSGLSESNLRDDIAHGGDNVLLATLIDVSRRAIHSHELRPVGALTQFDIRRTLPGLQHDFCKLWNEIVQEAKNQDIISIYILRWIPHLYTALHPGTDLILDQPLSYPLCTIAGHRPDSTADVPVPSPTQPGDSPGASTDHSTSGGSHGTVPRQAEVNIVTGPPPQPDSTTPSEGETSRAPAATSPALGPHPTDTSSSRAVSAAVQDIPTAATLSSVPASTPPVLSLASCDAGGASTSVGLSITASSPPSCVSPSPDAEFPALFTSMTPSRPTGDPTLPPLRARGLVNAGNMCFVNAVLQLLVHCPQFWNLFRELGDLKGARGARSPETGGGATPLVDATTRFFEELLFKEGGPPPTQQPPQQAARGKSREDEEEKKGNKVVDSFEPTYVYDAVKEKRQLNNLLDDQQQDAEEFFRLYLDALDEELLEILASISGHKSATAAPRVAEHGVSQSGPTDAVKQSFAVESVESPLMHIFGGKFRSTVRAPKQPDTVTIETWRSLQLDIQPDSVHTIQDALSHVSHLRPVQVGQSSSSEATQQVLLEALPPVLVLHLKRFLYDAAADGINKTSKPVQFAPEVEILPEIMALVAEKSVEPVRYKLYGVLYHHGKSAGSGHYTVDVLRPNGDSGSGETWLHIDDEAVSAVRREEIFGGHENERGEDRCAYMLFYCRTAPTQT</sequence>
<feature type="region of interest" description="Disordered" evidence="7">
    <location>
        <begin position="1"/>
        <end position="38"/>
    </location>
</feature>
<keyword evidence="5" id="KW-0378">Hydrolase</keyword>
<evidence type="ECO:0000256" key="6">
    <source>
        <dbReference type="ARBA" id="ARBA00022807"/>
    </source>
</evidence>
<organism evidence="10 11">
    <name type="scientific">Russula ochroleuca</name>
    <dbReference type="NCBI Taxonomy" id="152965"/>
    <lineage>
        <taxon>Eukaryota</taxon>
        <taxon>Fungi</taxon>
        <taxon>Dikarya</taxon>
        <taxon>Basidiomycota</taxon>
        <taxon>Agaricomycotina</taxon>
        <taxon>Agaricomycetes</taxon>
        <taxon>Russulales</taxon>
        <taxon>Russulaceae</taxon>
        <taxon>Russula</taxon>
    </lineage>
</organism>
<feature type="transmembrane region" description="Helical" evidence="8">
    <location>
        <begin position="68"/>
        <end position="88"/>
    </location>
</feature>
<feature type="compositionally biased region" description="Low complexity" evidence="7">
    <location>
        <begin position="614"/>
        <end position="623"/>
    </location>
</feature>
<dbReference type="EMBL" id="WHVB01000023">
    <property type="protein sequence ID" value="KAF8471379.1"/>
    <property type="molecule type" value="Genomic_DNA"/>
</dbReference>
<evidence type="ECO:0000256" key="1">
    <source>
        <dbReference type="ARBA" id="ARBA00000707"/>
    </source>
</evidence>
<dbReference type="InterPro" id="IPR018200">
    <property type="entry name" value="USP_CS"/>
</dbReference>
<dbReference type="InterPro" id="IPR045338">
    <property type="entry name" value="DUF6535"/>
</dbReference>
<keyword evidence="8" id="KW-0812">Transmembrane</keyword>
<proteinExistence type="predicted"/>